<dbReference type="SMART" id="SM00267">
    <property type="entry name" value="GGDEF"/>
    <property type="match status" value="1"/>
</dbReference>
<dbReference type="InterPro" id="IPR029787">
    <property type="entry name" value="Nucleotide_cyclase"/>
</dbReference>
<dbReference type="InterPro" id="IPR035919">
    <property type="entry name" value="EAL_sf"/>
</dbReference>
<dbReference type="InterPro" id="IPR000014">
    <property type="entry name" value="PAS"/>
</dbReference>
<evidence type="ECO:0000256" key="1">
    <source>
        <dbReference type="ARBA" id="ARBA00001946"/>
    </source>
</evidence>
<dbReference type="InterPro" id="IPR001633">
    <property type="entry name" value="EAL_dom"/>
</dbReference>
<dbReference type="InterPro" id="IPR000160">
    <property type="entry name" value="GGDEF_dom"/>
</dbReference>
<evidence type="ECO:0000259" key="3">
    <source>
        <dbReference type="PROSITE" id="PS50113"/>
    </source>
</evidence>
<dbReference type="Pfam" id="PF00990">
    <property type="entry name" value="GGDEF"/>
    <property type="match status" value="1"/>
</dbReference>
<feature type="domain" description="GGDEF" evidence="5">
    <location>
        <begin position="184"/>
        <end position="317"/>
    </location>
</feature>
<dbReference type="Gene3D" id="3.30.450.20">
    <property type="entry name" value="PAS domain"/>
    <property type="match status" value="1"/>
</dbReference>
<dbReference type="SMART" id="SM00091">
    <property type="entry name" value="PAS"/>
    <property type="match status" value="1"/>
</dbReference>
<dbReference type="InterPro" id="IPR035965">
    <property type="entry name" value="PAS-like_dom_sf"/>
</dbReference>
<dbReference type="Proteomes" id="UP000019184">
    <property type="component" value="Unassembled WGS sequence"/>
</dbReference>
<dbReference type="FunFam" id="3.30.70.270:FF:000001">
    <property type="entry name" value="Diguanylate cyclase domain protein"/>
    <property type="match status" value="1"/>
</dbReference>
<proteinExistence type="predicted"/>
<feature type="domain" description="EAL" evidence="4">
    <location>
        <begin position="326"/>
        <end position="580"/>
    </location>
</feature>
<dbReference type="PROSITE" id="PS50887">
    <property type="entry name" value="GGDEF"/>
    <property type="match status" value="1"/>
</dbReference>
<feature type="domain" description="PAC" evidence="3">
    <location>
        <begin position="100"/>
        <end position="152"/>
    </location>
</feature>
<dbReference type="PANTHER" id="PTHR44757">
    <property type="entry name" value="DIGUANYLATE CYCLASE DGCP"/>
    <property type="match status" value="1"/>
</dbReference>
<evidence type="ECO:0000259" key="2">
    <source>
        <dbReference type="PROSITE" id="PS50112"/>
    </source>
</evidence>
<dbReference type="SUPFAM" id="SSF141868">
    <property type="entry name" value="EAL domain-like"/>
    <property type="match status" value="1"/>
</dbReference>
<dbReference type="PROSITE" id="PS50113">
    <property type="entry name" value="PAC"/>
    <property type="match status" value="1"/>
</dbReference>
<dbReference type="CDD" id="cd01949">
    <property type="entry name" value="GGDEF"/>
    <property type="match status" value="1"/>
</dbReference>
<dbReference type="Pfam" id="PF00563">
    <property type="entry name" value="EAL"/>
    <property type="match status" value="1"/>
</dbReference>
<dbReference type="GO" id="GO:0003824">
    <property type="term" value="F:catalytic activity"/>
    <property type="evidence" value="ECO:0007669"/>
    <property type="project" value="UniProtKB-ARBA"/>
</dbReference>
<dbReference type="Pfam" id="PF13682">
    <property type="entry name" value="CZB"/>
    <property type="match status" value="1"/>
</dbReference>
<dbReference type="AlphaFoldDB" id="A0A7U7J542"/>
<dbReference type="Gene3D" id="1.20.120.30">
    <property type="entry name" value="Aspartate receptor, ligand-binding domain"/>
    <property type="match status" value="1"/>
</dbReference>
<evidence type="ECO:0000259" key="4">
    <source>
        <dbReference type="PROSITE" id="PS50883"/>
    </source>
</evidence>
<dbReference type="CDD" id="cd01948">
    <property type="entry name" value="EAL"/>
    <property type="match status" value="1"/>
</dbReference>
<reference evidence="6 7" key="1">
    <citation type="journal article" date="2014" name="ISME J.">
        <title>Candidatus Competibacter-lineage genomes retrieved from metagenomes reveal functional metabolic diversity.</title>
        <authorList>
            <person name="McIlroy S.J."/>
            <person name="Albertsen M."/>
            <person name="Andresen E.K."/>
            <person name="Saunders A.M."/>
            <person name="Kristiansen R."/>
            <person name="Stokholm-Bjerregaard M."/>
            <person name="Nielsen K.L."/>
            <person name="Nielsen P.H."/>
        </authorList>
    </citation>
    <scope>NUCLEOTIDE SEQUENCE [LARGE SCALE GENOMIC DNA]</scope>
    <source>
        <strain evidence="6 7">Run_B_J11</strain>
    </source>
</reference>
<dbReference type="PANTHER" id="PTHR44757:SF2">
    <property type="entry name" value="BIOFILM ARCHITECTURE MAINTENANCE PROTEIN MBAA"/>
    <property type="match status" value="1"/>
</dbReference>
<dbReference type="InterPro" id="IPR000700">
    <property type="entry name" value="PAS-assoc_C"/>
</dbReference>
<comment type="caution">
    <text evidence="6">The sequence shown here is derived from an EMBL/GenBank/DDBJ whole genome shotgun (WGS) entry which is preliminary data.</text>
</comment>
<accession>A0A7U7J542</accession>
<dbReference type="PROSITE" id="PS50883">
    <property type="entry name" value="EAL"/>
    <property type="match status" value="1"/>
</dbReference>
<organism evidence="6 7">
    <name type="scientific">Candidatus Contendobacter odensis Run_B_J11</name>
    <dbReference type="NCBI Taxonomy" id="1400861"/>
    <lineage>
        <taxon>Bacteria</taxon>
        <taxon>Pseudomonadati</taxon>
        <taxon>Pseudomonadota</taxon>
        <taxon>Gammaproteobacteria</taxon>
        <taxon>Candidatus Competibacteraceae</taxon>
        <taxon>Candidatus Contendibacter</taxon>
    </lineage>
</organism>
<sequence>MTNSQETPQNPRLPLTLQLGNATAEEQQRLMASIFAHTQEGIVITDAEATIVEVNHAFCELTGYSREEVIGHNPRLLQSGHHSPEIYAALWQALLDQGHWQGELWNRRKDGRMIAELMAIWAVKDLCGAITHYIGIFSDITASKQSEQRLQQMAYHDALTRLPNRVLLLDRLQKEIARTDRQDILLAVCYLDLDGFKPVNDLLGHVAGDQLLIMVADRLRHCIRESDTVARLGGDEFVVLFADLTRVEECHNTLDRLLRVLAEPYTVSNQSVEVTASVGVTLCPQDGGDADTLLRHADQAMYLAKQTGRNRYVLFDAEHDRQIRAHRDQLSRIDTALDTGELRLYYQPKVDMYRGTVIGAEALVRWQHPERGLLPPSEFLPVIEGHILMVKLDHWVFTEALRQMACWHMQGLRFAISVNVSATTLQQAGFPDWLAALLAAHPQVPPQALELEIVETIALDDLGRVLPVIQRCITLGVGFALDDFGTGYSSLTYFRRLPVRTLKIDQSFVRNMLVDTEDMTIVEVVINLAQTFQRAVIAEGMETALHGAALLRLGCHCAQGYGIARPMPPEAFPEWARGFTQHPLWAAGMAFEGVLLINVEAEHRTWVGQVDDFVHGTLPYAPLINDDQCCRFGRWYSQQGLLRYGHLATFQTVEPLHRQFHQLAQELIGLHTTDASAALARLAELYAVCDALIEHLYRLQKELLAP</sequence>
<dbReference type="Gene3D" id="3.20.20.450">
    <property type="entry name" value="EAL domain"/>
    <property type="match status" value="1"/>
</dbReference>
<dbReference type="Pfam" id="PF13426">
    <property type="entry name" value="PAS_9"/>
    <property type="match status" value="1"/>
</dbReference>
<dbReference type="InterPro" id="IPR043128">
    <property type="entry name" value="Rev_trsase/Diguanyl_cyclase"/>
</dbReference>
<gene>
    <name evidence="6" type="ORF">BN874_630011</name>
</gene>
<dbReference type="PROSITE" id="PS50112">
    <property type="entry name" value="PAS"/>
    <property type="match status" value="1"/>
</dbReference>
<evidence type="ECO:0000313" key="7">
    <source>
        <dbReference type="Proteomes" id="UP000019184"/>
    </source>
</evidence>
<dbReference type="CDD" id="cd00130">
    <property type="entry name" value="PAS"/>
    <property type="match status" value="1"/>
</dbReference>
<protein>
    <submittedName>
        <fullName evidence="6">Diguanylate cyclase/phosphodiesterase with PAS/PAC sensor(S)</fullName>
    </submittedName>
</protein>
<dbReference type="Gene3D" id="3.30.70.270">
    <property type="match status" value="1"/>
</dbReference>
<dbReference type="SUPFAM" id="SSF55073">
    <property type="entry name" value="Nucleotide cyclase"/>
    <property type="match status" value="1"/>
</dbReference>
<dbReference type="RefSeq" id="WP_051497995.1">
    <property type="nucleotide sequence ID" value="NZ_CBTK010000280.1"/>
</dbReference>
<dbReference type="SMART" id="SM00052">
    <property type="entry name" value="EAL"/>
    <property type="match status" value="1"/>
</dbReference>
<evidence type="ECO:0000259" key="5">
    <source>
        <dbReference type="PROSITE" id="PS50887"/>
    </source>
</evidence>
<name>A0A7U7J542_9GAMM</name>
<feature type="domain" description="PAS" evidence="2">
    <location>
        <begin position="27"/>
        <end position="73"/>
    </location>
</feature>
<dbReference type="InterPro" id="IPR025991">
    <property type="entry name" value="Chemoreceptor_zinc-bind_dom"/>
</dbReference>
<dbReference type="SUPFAM" id="SSF55785">
    <property type="entry name" value="PYP-like sensor domain (PAS domain)"/>
    <property type="match status" value="1"/>
</dbReference>
<dbReference type="NCBIfam" id="TIGR00254">
    <property type="entry name" value="GGDEF"/>
    <property type="match status" value="1"/>
</dbReference>
<keyword evidence="7" id="KW-1185">Reference proteome</keyword>
<comment type="cofactor">
    <cofactor evidence="1">
        <name>Mg(2+)</name>
        <dbReference type="ChEBI" id="CHEBI:18420"/>
    </cofactor>
</comment>
<dbReference type="InterPro" id="IPR052155">
    <property type="entry name" value="Biofilm_reg_signaling"/>
</dbReference>
<dbReference type="NCBIfam" id="TIGR00229">
    <property type="entry name" value="sensory_box"/>
    <property type="match status" value="1"/>
</dbReference>
<dbReference type="EMBL" id="CBTK010000280">
    <property type="protein sequence ID" value="CDH46865.1"/>
    <property type="molecule type" value="Genomic_DNA"/>
</dbReference>
<evidence type="ECO:0000313" key="6">
    <source>
        <dbReference type="EMBL" id="CDH46865.1"/>
    </source>
</evidence>